<evidence type="ECO:0000256" key="1">
    <source>
        <dbReference type="SAM" id="MobiDB-lite"/>
    </source>
</evidence>
<gene>
    <name evidence="2" type="ORF">SAMN05216195_101740</name>
</gene>
<dbReference type="RefSeq" id="WP_090063158.1">
    <property type="nucleotide sequence ID" value="NZ_FOFT01000001.1"/>
</dbReference>
<feature type="compositionally biased region" description="Basic and acidic residues" evidence="1">
    <location>
        <begin position="11"/>
        <end position="24"/>
    </location>
</feature>
<dbReference type="EMBL" id="FOFT01000001">
    <property type="protein sequence ID" value="SEP98660.1"/>
    <property type="molecule type" value="Genomic_DNA"/>
</dbReference>
<feature type="region of interest" description="Disordered" evidence="1">
    <location>
        <begin position="246"/>
        <end position="268"/>
    </location>
</feature>
<sequence>MSRLRYRPQQKLKDRARGRRDGRDCVPSLRTVQALAEDGEVFSAPYPDVLLSRALQAVAGEHERFEKQVDNDRATLAKLRRDWQLTGETLGRTAQLVVDAHAPLTAEELRPRSYDELGSGNQQKLLNRCDTRRTNRIAEARARQEAQQNARDEISSRIAVVEERIRNEFVVAQTNARAMSEHYATRVQAYWEHNVHIHPEGVYIAALLRFTAQVLPSWVLEEPDGDPAELGRGQFELHHLARQVAPPVRRTGRKKPYQYPVEEIEEPA</sequence>
<keyword evidence="3" id="KW-1185">Reference proteome</keyword>
<name>A0A1H9CBQ5_9PSEU</name>
<organism evidence="2 3">
    <name type="scientific">Lentzea flaviverrucosa</name>
    <dbReference type="NCBI Taxonomy" id="200379"/>
    <lineage>
        <taxon>Bacteria</taxon>
        <taxon>Bacillati</taxon>
        <taxon>Actinomycetota</taxon>
        <taxon>Actinomycetes</taxon>
        <taxon>Pseudonocardiales</taxon>
        <taxon>Pseudonocardiaceae</taxon>
        <taxon>Lentzea</taxon>
    </lineage>
</organism>
<dbReference type="Proteomes" id="UP000199028">
    <property type="component" value="Unassembled WGS sequence"/>
</dbReference>
<protein>
    <submittedName>
        <fullName evidence="2">Uncharacterized protein</fullName>
    </submittedName>
</protein>
<reference evidence="3" key="1">
    <citation type="submission" date="2016-10" db="EMBL/GenBank/DDBJ databases">
        <authorList>
            <person name="Varghese N."/>
            <person name="Submissions S."/>
        </authorList>
    </citation>
    <scope>NUCLEOTIDE SEQUENCE [LARGE SCALE GENOMIC DNA]</scope>
    <source>
        <strain evidence="3">CGMCC 4.578</strain>
    </source>
</reference>
<dbReference type="OrthoDB" id="3694496at2"/>
<feature type="region of interest" description="Disordered" evidence="1">
    <location>
        <begin position="1"/>
        <end position="24"/>
    </location>
</feature>
<evidence type="ECO:0000313" key="2">
    <source>
        <dbReference type="EMBL" id="SEP98660.1"/>
    </source>
</evidence>
<accession>A0A1H9CBQ5</accession>
<proteinExistence type="predicted"/>
<dbReference type="AlphaFoldDB" id="A0A1H9CBQ5"/>
<feature type="compositionally biased region" description="Basic residues" evidence="1">
    <location>
        <begin position="1"/>
        <end position="10"/>
    </location>
</feature>
<evidence type="ECO:0000313" key="3">
    <source>
        <dbReference type="Proteomes" id="UP000199028"/>
    </source>
</evidence>